<dbReference type="PROSITE" id="PS51186">
    <property type="entry name" value="GNAT"/>
    <property type="match status" value="1"/>
</dbReference>
<dbReference type="Pfam" id="PF00583">
    <property type="entry name" value="Acetyltransf_1"/>
    <property type="match status" value="1"/>
</dbReference>
<dbReference type="CDD" id="cd04301">
    <property type="entry name" value="NAT_SF"/>
    <property type="match status" value="1"/>
</dbReference>
<evidence type="ECO:0000313" key="4">
    <source>
        <dbReference type="Proteomes" id="UP000243106"/>
    </source>
</evidence>
<dbReference type="SUPFAM" id="SSF55729">
    <property type="entry name" value="Acyl-CoA N-acyltransferases (Nat)"/>
    <property type="match status" value="1"/>
</dbReference>
<dbReference type="PANTHER" id="PTHR13947">
    <property type="entry name" value="GNAT FAMILY N-ACETYLTRANSFERASE"/>
    <property type="match status" value="1"/>
</dbReference>
<dbReference type="InterPro" id="IPR050769">
    <property type="entry name" value="NAT_camello-type"/>
</dbReference>
<organism evidence="3 4">
    <name type="scientific">Roseivivax halotolerans</name>
    <dbReference type="NCBI Taxonomy" id="93684"/>
    <lineage>
        <taxon>Bacteria</taxon>
        <taxon>Pseudomonadati</taxon>
        <taxon>Pseudomonadota</taxon>
        <taxon>Alphaproteobacteria</taxon>
        <taxon>Rhodobacterales</taxon>
        <taxon>Roseobacteraceae</taxon>
        <taxon>Roseivivax</taxon>
    </lineage>
</organism>
<feature type="domain" description="N-acetyltransferase" evidence="2">
    <location>
        <begin position="3"/>
        <end position="160"/>
    </location>
</feature>
<evidence type="ECO:0000256" key="1">
    <source>
        <dbReference type="ARBA" id="ARBA00022679"/>
    </source>
</evidence>
<dbReference type="Proteomes" id="UP000243106">
    <property type="component" value="Unassembled WGS sequence"/>
</dbReference>
<evidence type="ECO:0000259" key="2">
    <source>
        <dbReference type="PROSITE" id="PS51186"/>
    </source>
</evidence>
<accession>A0A1I5XYN6</accession>
<evidence type="ECO:0000313" key="3">
    <source>
        <dbReference type="EMBL" id="SFQ37091.1"/>
    </source>
</evidence>
<dbReference type="RefSeq" id="WP_093010410.1">
    <property type="nucleotide sequence ID" value="NZ_FOXV01000004.1"/>
</dbReference>
<reference evidence="4" key="1">
    <citation type="submission" date="2016-10" db="EMBL/GenBank/DDBJ databases">
        <authorList>
            <person name="Varghese N."/>
            <person name="Submissions S."/>
        </authorList>
    </citation>
    <scope>NUCLEOTIDE SEQUENCE [LARGE SCALE GENOMIC DNA]</scope>
    <source>
        <strain evidence="4">JCM 10271</strain>
    </source>
</reference>
<keyword evidence="1 3" id="KW-0808">Transferase</keyword>
<dbReference type="Gene3D" id="3.40.630.30">
    <property type="match status" value="1"/>
</dbReference>
<dbReference type="EMBL" id="FOXV01000004">
    <property type="protein sequence ID" value="SFQ37091.1"/>
    <property type="molecule type" value="Genomic_DNA"/>
</dbReference>
<protein>
    <submittedName>
        <fullName evidence="3">Acetyltransferase (GNAT) family protein</fullName>
    </submittedName>
</protein>
<dbReference type="AlphaFoldDB" id="A0A1I5XYN6"/>
<dbReference type="InterPro" id="IPR016181">
    <property type="entry name" value="Acyl_CoA_acyltransferase"/>
</dbReference>
<dbReference type="GO" id="GO:0008080">
    <property type="term" value="F:N-acetyltransferase activity"/>
    <property type="evidence" value="ECO:0007669"/>
    <property type="project" value="InterPro"/>
</dbReference>
<sequence>MTITLRSFGEADYDWLVDLHGRLYAKDEGFDETFGALVAEILREFLQNHDPACERGFVAVNETGERLGSIFCVRLDAETAKLRLFLLTSEARGHGLGKHLLDACTGFARQAGYARMKLWTHESHRAACALYARNGWTLHSSKPVRSFGQSLVEQHWSRPL</sequence>
<keyword evidence="4" id="KW-1185">Reference proteome</keyword>
<dbReference type="PANTHER" id="PTHR13947:SF37">
    <property type="entry name" value="LD18367P"/>
    <property type="match status" value="1"/>
</dbReference>
<proteinExistence type="predicted"/>
<name>A0A1I5XYN6_9RHOB</name>
<dbReference type="InterPro" id="IPR000182">
    <property type="entry name" value="GNAT_dom"/>
</dbReference>
<gene>
    <name evidence="3" type="ORF">SAMN05421853_104228</name>
</gene>